<proteinExistence type="predicted"/>
<dbReference type="Proteomes" id="UP001190700">
    <property type="component" value="Unassembled WGS sequence"/>
</dbReference>
<dbReference type="AlphaFoldDB" id="A0AAE0KZS0"/>
<protein>
    <submittedName>
        <fullName evidence="1">Uncharacterized protein</fullName>
    </submittedName>
</protein>
<dbReference type="InterPro" id="IPR021109">
    <property type="entry name" value="Peptidase_aspartic_dom_sf"/>
</dbReference>
<evidence type="ECO:0000313" key="1">
    <source>
        <dbReference type="EMBL" id="KAK3266761.1"/>
    </source>
</evidence>
<dbReference type="SUPFAM" id="SSF50630">
    <property type="entry name" value="Acid proteases"/>
    <property type="match status" value="1"/>
</dbReference>
<name>A0AAE0KZS0_9CHLO</name>
<dbReference type="EMBL" id="LGRX02012844">
    <property type="protein sequence ID" value="KAK3266761.1"/>
    <property type="molecule type" value="Genomic_DNA"/>
</dbReference>
<accession>A0AAE0KZS0</accession>
<dbReference type="Gene3D" id="2.40.70.10">
    <property type="entry name" value="Acid Proteases"/>
    <property type="match status" value="1"/>
</dbReference>
<reference evidence="1 2" key="1">
    <citation type="journal article" date="2015" name="Genome Biol. Evol.">
        <title>Comparative Genomics of a Bacterivorous Green Alga Reveals Evolutionary Causalities and Consequences of Phago-Mixotrophic Mode of Nutrition.</title>
        <authorList>
            <person name="Burns J.A."/>
            <person name="Paasch A."/>
            <person name="Narechania A."/>
            <person name="Kim E."/>
        </authorList>
    </citation>
    <scope>NUCLEOTIDE SEQUENCE [LARGE SCALE GENOMIC DNA]</scope>
    <source>
        <strain evidence="1 2">PLY_AMNH</strain>
    </source>
</reference>
<sequence>MRGYSGQGNASEYADTYERYTSQEGEVEWKYGNVKFDDTVTFDGVVFGVFKTLVLKGGGADAILGLVKNEYKDIRPSFLSQTSIRSLQFDFVHSTFRASENRLISPDRDFIPLLDLKQRYGAPVQHYIALVESFIVNGSRVRTPRPIYAMIDTGSSGLYITENMYYDLQREARGWRSAEVAFTTKQGNRISMKAARPNPLFLCLPASFPWLPEESAYLIVVGIAFLENTVLTLDADESKMLLEVPAS</sequence>
<organism evidence="1 2">
    <name type="scientific">Cymbomonas tetramitiformis</name>
    <dbReference type="NCBI Taxonomy" id="36881"/>
    <lineage>
        <taxon>Eukaryota</taxon>
        <taxon>Viridiplantae</taxon>
        <taxon>Chlorophyta</taxon>
        <taxon>Pyramimonadophyceae</taxon>
        <taxon>Pyramimonadales</taxon>
        <taxon>Pyramimonadaceae</taxon>
        <taxon>Cymbomonas</taxon>
    </lineage>
</organism>
<keyword evidence="2" id="KW-1185">Reference proteome</keyword>
<evidence type="ECO:0000313" key="2">
    <source>
        <dbReference type="Proteomes" id="UP001190700"/>
    </source>
</evidence>
<comment type="caution">
    <text evidence="1">The sequence shown here is derived from an EMBL/GenBank/DDBJ whole genome shotgun (WGS) entry which is preliminary data.</text>
</comment>
<gene>
    <name evidence="1" type="ORF">CYMTET_24640</name>
</gene>